<dbReference type="AlphaFoldDB" id="A0A067JUI0"/>
<sequence>MDAYILLFVWSQIILISSLFPSSSVSDSSLKEGSSLSVNDILVSPGGVFSAGFFRIGINAYCFSIWFSKPSCTTADDCTIVWMANRNFPVNGKSSKLWLQKTGNLVLTDGGDTDKSIAGSTDTNSLALSEVILHDTGNLVLQTLEGIVLWQSFNSPTDTLLPLQQFTKTMKLVSSRSRTNFSSGFYNLFFNNDNLLRLLYDGPEFTSIYWPAPWLVNWATDRFPYNSSRLAFLDVLGKFTSSDNFSFIAADYGVKHYQRRLTIDFDGNLRMYSREENSSTWNVSWQALSSPCQIDGICGPNSNCIYDPFSGRKCSCLPGYKVRNPADWSYGCEPIFNSLSCGNNVTDQVRFIKLSHVNFYGYDYAVYPGYTFEMCQKLCLSLCNCKGFLFRYIGDYSLWNLFSVMTNIKPTAIPTLCYPKFLLLNGYRSPGYDDDFYLKVPKTSPFSDKEHVSGLIGLNCSDEEIVRPLDRKYPLTNQNEKLQLLLWFATILGVVEIIGILLVWCFLNSSFRHQHSNNESAAQGYQTITGFKRFTYSELKKATANFKMEIGRGAGGIVYKGTLSDNQVAAIKIINFADDRGEAEFLAEVSAIGKLNHKNLIEMWGYCAEKKHRLLVYKYMKHGSLSENLSSTTLDWQKRFQIAIGTARALAYLHEECLEWVLHCDVKPENILLDSKYQPKVSDFGLSKLLNREDKNPSFSRMRGTRGYMAPEWVLKLPITSKVDVYSYGIVVLEMVTGKSPTMEEKTGLATWVREKKNGGESWIEEILDAKLVGEYDRDEVEIVVTLALQCVEEDKDSRPAMSKVVETLLHNCQHYL</sequence>
<evidence type="ECO:0000256" key="6">
    <source>
        <dbReference type="ARBA" id="ARBA00022729"/>
    </source>
</evidence>
<evidence type="ECO:0000256" key="2">
    <source>
        <dbReference type="ARBA" id="ARBA00022527"/>
    </source>
</evidence>
<keyword evidence="7 17" id="KW-0547">Nucleotide-binding</keyword>
<gene>
    <name evidence="25" type="ORF">JCGZ_17631</name>
</gene>
<evidence type="ECO:0000256" key="5">
    <source>
        <dbReference type="ARBA" id="ARBA00022692"/>
    </source>
</evidence>
<dbReference type="PANTHER" id="PTHR47974:SF3">
    <property type="entry name" value="RECEPTOR-LIKE SERINE_THREONINE-PROTEIN KINASE"/>
    <property type="match status" value="1"/>
</dbReference>
<keyword evidence="10 20" id="KW-1133">Transmembrane helix</keyword>
<dbReference type="SMART" id="SM00220">
    <property type="entry name" value="S_TKc"/>
    <property type="match status" value="1"/>
</dbReference>
<evidence type="ECO:0000256" key="21">
    <source>
        <dbReference type="SAM" id="SignalP"/>
    </source>
</evidence>
<keyword evidence="2 17" id="KW-0723">Serine/threonine-protein kinase</keyword>
<evidence type="ECO:0000256" key="7">
    <source>
        <dbReference type="ARBA" id="ARBA00022741"/>
    </source>
</evidence>
<evidence type="ECO:0000256" key="9">
    <source>
        <dbReference type="ARBA" id="ARBA00022840"/>
    </source>
</evidence>
<comment type="similarity">
    <text evidence="17">Belongs to the protein kinase superfamily. Ser/Thr protein kinase family.</text>
</comment>
<evidence type="ECO:0000256" key="18">
    <source>
        <dbReference type="PROSITE-ProRule" id="PRU00076"/>
    </source>
</evidence>
<keyword evidence="9 17" id="KW-0067">ATP-binding</keyword>
<dbReference type="SMART" id="SM00108">
    <property type="entry name" value="B_lectin"/>
    <property type="match status" value="1"/>
</dbReference>
<dbReference type="PROSITE" id="PS50927">
    <property type="entry name" value="BULB_LECTIN"/>
    <property type="match status" value="1"/>
</dbReference>
<dbReference type="EC" id="2.7.11.1" evidence="17"/>
<dbReference type="GO" id="GO:0004674">
    <property type="term" value="F:protein serine/threonine kinase activity"/>
    <property type="evidence" value="ECO:0007669"/>
    <property type="project" value="UniProtKB-KW"/>
</dbReference>
<dbReference type="Gene3D" id="2.90.10.10">
    <property type="entry name" value="Bulb-type lectin domain"/>
    <property type="match status" value="1"/>
</dbReference>
<evidence type="ECO:0000256" key="14">
    <source>
        <dbReference type="ARBA" id="ARBA00023180"/>
    </source>
</evidence>
<dbReference type="CDD" id="cd00028">
    <property type="entry name" value="B_lectin"/>
    <property type="match status" value="1"/>
</dbReference>
<dbReference type="PROSITE" id="PS50011">
    <property type="entry name" value="PROTEIN_KINASE_DOM"/>
    <property type="match status" value="1"/>
</dbReference>
<dbReference type="InterPro" id="IPR000719">
    <property type="entry name" value="Prot_kinase_dom"/>
</dbReference>
<evidence type="ECO:0000256" key="1">
    <source>
        <dbReference type="ARBA" id="ARBA00004479"/>
    </source>
</evidence>
<keyword evidence="5 20" id="KW-0812">Transmembrane</keyword>
<keyword evidence="14" id="KW-0325">Glycoprotein</keyword>
<dbReference type="InterPro" id="IPR008271">
    <property type="entry name" value="Ser/Thr_kinase_AS"/>
</dbReference>
<dbReference type="CDD" id="cd01098">
    <property type="entry name" value="PAN_AP_plant"/>
    <property type="match status" value="1"/>
</dbReference>
<dbReference type="InterPro" id="IPR011009">
    <property type="entry name" value="Kinase-like_dom_sf"/>
</dbReference>
<evidence type="ECO:0000256" key="20">
    <source>
        <dbReference type="SAM" id="Phobius"/>
    </source>
</evidence>
<dbReference type="GO" id="GO:0016020">
    <property type="term" value="C:membrane"/>
    <property type="evidence" value="ECO:0007669"/>
    <property type="project" value="UniProtKB-SubCell"/>
</dbReference>
<evidence type="ECO:0000256" key="16">
    <source>
        <dbReference type="ARBA" id="ARBA00048679"/>
    </source>
</evidence>
<feature type="signal peptide" evidence="21">
    <location>
        <begin position="1"/>
        <end position="18"/>
    </location>
</feature>
<evidence type="ECO:0000256" key="13">
    <source>
        <dbReference type="ARBA" id="ARBA00023170"/>
    </source>
</evidence>
<evidence type="ECO:0000256" key="10">
    <source>
        <dbReference type="ARBA" id="ARBA00022989"/>
    </source>
</evidence>
<name>A0A067JUI0_JATCU</name>
<dbReference type="InterPro" id="IPR001480">
    <property type="entry name" value="Bulb-type_lectin_dom"/>
</dbReference>
<dbReference type="Gene3D" id="3.30.200.20">
    <property type="entry name" value="Phosphorylase Kinase, domain 1"/>
    <property type="match status" value="1"/>
</dbReference>
<dbReference type="InterPro" id="IPR017441">
    <property type="entry name" value="Protein_kinase_ATP_BS"/>
</dbReference>
<evidence type="ECO:0000259" key="24">
    <source>
        <dbReference type="PROSITE" id="PS50927"/>
    </source>
</evidence>
<feature type="domain" description="Bulb-type lectin" evidence="24">
    <location>
        <begin position="27"/>
        <end position="154"/>
    </location>
</feature>
<evidence type="ECO:0000256" key="12">
    <source>
        <dbReference type="ARBA" id="ARBA00023157"/>
    </source>
</evidence>
<feature type="binding site" evidence="19">
    <location>
        <position position="572"/>
    </location>
    <ligand>
        <name>ATP</name>
        <dbReference type="ChEBI" id="CHEBI:30616"/>
    </ligand>
</feature>
<dbReference type="OrthoDB" id="815736at2759"/>
<dbReference type="GO" id="GO:0106310">
    <property type="term" value="F:protein serine kinase activity"/>
    <property type="evidence" value="ECO:0007669"/>
    <property type="project" value="RHEA"/>
</dbReference>
<evidence type="ECO:0000256" key="11">
    <source>
        <dbReference type="ARBA" id="ARBA00023136"/>
    </source>
</evidence>
<comment type="catalytic activity">
    <reaction evidence="16 17">
        <text>L-seryl-[protein] + ATP = O-phospho-L-seryl-[protein] + ADP + H(+)</text>
        <dbReference type="Rhea" id="RHEA:17989"/>
        <dbReference type="Rhea" id="RHEA-COMP:9863"/>
        <dbReference type="Rhea" id="RHEA-COMP:11604"/>
        <dbReference type="ChEBI" id="CHEBI:15378"/>
        <dbReference type="ChEBI" id="CHEBI:29999"/>
        <dbReference type="ChEBI" id="CHEBI:30616"/>
        <dbReference type="ChEBI" id="CHEBI:83421"/>
        <dbReference type="ChEBI" id="CHEBI:456216"/>
        <dbReference type="EC" id="2.7.11.1"/>
    </reaction>
</comment>
<keyword evidence="6 21" id="KW-0732">Signal</keyword>
<dbReference type="PANTHER" id="PTHR47974">
    <property type="entry name" value="OS07G0415500 PROTEIN"/>
    <property type="match status" value="1"/>
</dbReference>
<evidence type="ECO:0000256" key="17">
    <source>
        <dbReference type="PIRNR" id="PIRNR000641"/>
    </source>
</evidence>
<evidence type="ECO:0000256" key="15">
    <source>
        <dbReference type="ARBA" id="ARBA00047899"/>
    </source>
</evidence>
<comment type="subcellular location">
    <subcellularLocation>
        <location evidence="1">Membrane</location>
        <topology evidence="1">Single-pass type I membrane protein</topology>
    </subcellularLocation>
</comment>
<keyword evidence="13" id="KW-0675">Receptor</keyword>
<evidence type="ECO:0000256" key="19">
    <source>
        <dbReference type="PROSITE-ProRule" id="PRU10141"/>
    </source>
</evidence>
<dbReference type="InterPro" id="IPR024171">
    <property type="entry name" value="SRK-like_kinase"/>
</dbReference>
<keyword evidence="4 17" id="KW-0808">Transferase</keyword>
<keyword evidence="3 18" id="KW-0245">EGF-like domain</keyword>
<dbReference type="PROSITE" id="PS00108">
    <property type="entry name" value="PROTEIN_KINASE_ST"/>
    <property type="match status" value="1"/>
</dbReference>
<dbReference type="PROSITE" id="PS00107">
    <property type="entry name" value="PROTEIN_KINASE_ATP"/>
    <property type="match status" value="1"/>
</dbReference>
<comment type="caution">
    <text evidence="18">Lacks conserved residue(s) required for the propagation of feature annotation.</text>
</comment>
<feature type="domain" description="Protein kinase" evidence="22">
    <location>
        <begin position="544"/>
        <end position="817"/>
    </location>
</feature>
<dbReference type="GO" id="GO:0005524">
    <property type="term" value="F:ATP binding"/>
    <property type="evidence" value="ECO:0007669"/>
    <property type="project" value="UniProtKB-UniRule"/>
</dbReference>
<evidence type="ECO:0000256" key="3">
    <source>
        <dbReference type="ARBA" id="ARBA00022536"/>
    </source>
</evidence>
<dbReference type="Proteomes" id="UP000027138">
    <property type="component" value="Unassembled WGS sequence"/>
</dbReference>
<comment type="catalytic activity">
    <reaction evidence="15 17">
        <text>L-threonyl-[protein] + ATP = O-phospho-L-threonyl-[protein] + ADP + H(+)</text>
        <dbReference type="Rhea" id="RHEA:46608"/>
        <dbReference type="Rhea" id="RHEA-COMP:11060"/>
        <dbReference type="Rhea" id="RHEA-COMP:11605"/>
        <dbReference type="ChEBI" id="CHEBI:15378"/>
        <dbReference type="ChEBI" id="CHEBI:30013"/>
        <dbReference type="ChEBI" id="CHEBI:30616"/>
        <dbReference type="ChEBI" id="CHEBI:61977"/>
        <dbReference type="ChEBI" id="CHEBI:456216"/>
        <dbReference type="EC" id="2.7.11.1"/>
    </reaction>
</comment>
<organism evidence="25 26">
    <name type="scientific">Jatropha curcas</name>
    <name type="common">Barbados nut</name>
    <dbReference type="NCBI Taxonomy" id="180498"/>
    <lineage>
        <taxon>Eukaryota</taxon>
        <taxon>Viridiplantae</taxon>
        <taxon>Streptophyta</taxon>
        <taxon>Embryophyta</taxon>
        <taxon>Tracheophyta</taxon>
        <taxon>Spermatophyta</taxon>
        <taxon>Magnoliopsida</taxon>
        <taxon>eudicotyledons</taxon>
        <taxon>Gunneridae</taxon>
        <taxon>Pentapetalae</taxon>
        <taxon>rosids</taxon>
        <taxon>fabids</taxon>
        <taxon>Malpighiales</taxon>
        <taxon>Euphorbiaceae</taxon>
        <taxon>Crotonoideae</taxon>
        <taxon>Jatropheae</taxon>
        <taxon>Jatropha</taxon>
    </lineage>
</organism>
<evidence type="ECO:0000313" key="25">
    <source>
        <dbReference type="EMBL" id="KDP26473.1"/>
    </source>
</evidence>
<evidence type="ECO:0000313" key="26">
    <source>
        <dbReference type="Proteomes" id="UP000027138"/>
    </source>
</evidence>
<dbReference type="CDD" id="cd00053">
    <property type="entry name" value="EGF"/>
    <property type="match status" value="1"/>
</dbReference>
<keyword evidence="8 17" id="KW-0418">Kinase</keyword>
<evidence type="ECO:0000259" key="22">
    <source>
        <dbReference type="PROSITE" id="PS50011"/>
    </source>
</evidence>
<dbReference type="InterPro" id="IPR000858">
    <property type="entry name" value="S_locus_glycoprot_dom"/>
</dbReference>
<dbReference type="FunFam" id="1.10.510.10:FF:000537">
    <property type="entry name" value="Putative receptor-like protein kinase"/>
    <property type="match status" value="1"/>
</dbReference>
<evidence type="ECO:0000259" key="23">
    <source>
        <dbReference type="PROSITE" id="PS50026"/>
    </source>
</evidence>
<dbReference type="Pfam" id="PF00954">
    <property type="entry name" value="S_locus_glycop"/>
    <property type="match status" value="1"/>
</dbReference>
<proteinExistence type="inferred from homology"/>
<dbReference type="Pfam" id="PF00069">
    <property type="entry name" value="Pkinase"/>
    <property type="match status" value="1"/>
</dbReference>
<dbReference type="InterPro" id="IPR000742">
    <property type="entry name" value="EGF"/>
</dbReference>
<keyword evidence="26" id="KW-1185">Reference proteome</keyword>
<keyword evidence="12" id="KW-1015">Disulfide bond</keyword>
<dbReference type="EMBL" id="KK914893">
    <property type="protein sequence ID" value="KDP26473.1"/>
    <property type="molecule type" value="Genomic_DNA"/>
</dbReference>
<dbReference type="FunFam" id="3.30.200.20:FF:000059">
    <property type="entry name" value="S-receptor-like serine/threonine-protein kinase"/>
    <property type="match status" value="1"/>
</dbReference>
<dbReference type="CDD" id="cd14066">
    <property type="entry name" value="STKc_IRAK"/>
    <property type="match status" value="1"/>
</dbReference>
<dbReference type="PROSITE" id="PS50026">
    <property type="entry name" value="EGF_3"/>
    <property type="match status" value="1"/>
</dbReference>
<accession>A0A067JUI0</accession>
<dbReference type="InterPro" id="IPR036426">
    <property type="entry name" value="Bulb-type_lectin_dom_sf"/>
</dbReference>
<dbReference type="PIRSF" id="PIRSF000641">
    <property type="entry name" value="SRK"/>
    <property type="match status" value="1"/>
</dbReference>
<dbReference type="SUPFAM" id="SSF56112">
    <property type="entry name" value="Protein kinase-like (PK-like)"/>
    <property type="match status" value="1"/>
</dbReference>
<evidence type="ECO:0000256" key="4">
    <source>
        <dbReference type="ARBA" id="ARBA00022679"/>
    </source>
</evidence>
<evidence type="ECO:0000256" key="8">
    <source>
        <dbReference type="ARBA" id="ARBA00022777"/>
    </source>
</evidence>
<keyword evidence="11 20" id="KW-0472">Membrane</keyword>
<dbReference type="SUPFAM" id="SSF51110">
    <property type="entry name" value="alpha-D-mannose-specific plant lectins"/>
    <property type="match status" value="1"/>
</dbReference>
<protein>
    <recommendedName>
        <fullName evidence="17">Receptor-like serine/threonine-protein kinase</fullName>
        <ecNumber evidence="17">2.7.11.1</ecNumber>
    </recommendedName>
</protein>
<feature type="domain" description="EGF-like" evidence="23">
    <location>
        <begin position="288"/>
        <end position="326"/>
    </location>
</feature>
<dbReference type="Pfam" id="PF01453">
    <property type="entry name" value="B_lectin"/>
    <property type="match status" value="1"/>
</dbReference>
<feature type="chain" id="PRO_5001638987" description="Receptor-like serine/threonine-protein kinase" evidence="21">
    <location>
        <begin position="19"/>
        <end position="817"/>
    </location>
</feature>
<dbReference type="GO" id="GO:0048544">
    <property type="term" value="P:recognition of pollen"/>
    <property type="evidence" value="ECO:0007669"/>
    <property type="project" value="InterPro"/>
</dbReference>
<reference evidence="25 26" key="1">
    <citation type="journal article" date="2014" name="PLoS ONE">
        <title>Global Analysis of Gene Expression Profiles in Physic Nut (Jatropha curcas L.) Seedlings Exposed to Salt Stress.</title>
        <authorList>
            <person name="Zhang L."/>
            <person name="Zhang C."/>
            <person name="Wu P."/>
            <person name="Chen Y."/>
            <person name="Li M."/>
            <person name="Jiang H."/>
            <person name="Wu G."/>
        </authorList>
    </citation>
    <scope>NUCLEOTIDE SEQUENCE [LARGE SCALE GENOMIC DNA]</scope>
    <source>
        <strain evidence="26">cv. GZQX0401</strain>
        <tissue evidence="25">Young leaves</tissue>
    </source>
</reference>
<dbReference type="Gene3D" id="1.10.510.10">
    <property type="entry name" value="Transferase(Phosphotransferase) domain 1"/>
    <property type="match status" value="1"/>
</dbReference>
<feature type="transmembrane region" description="Helical" evidence="20">
    <location>
        <begin position="484"/>
        <end position="507"/>
    </location>
</feature>